<organism evidence="1 2">
    <name type="scientific">Portunus trituberculatus</name>
    <name type="common">Swimming crab</name>
    <name type="synonym">Neptunus trituberculatus</name>
    <dbReference type="NCBI Taxonomy" id="210409"/>
    <lineage>
        <taxon>Eukaryota</taxon>
        <taxon>Metazoa</taxon>
        <taxon>Ecdysozoa</taxon>
        <taxon>Arthropoda</taxon>
        <taxon>Crustacea</taxon>
        <taxon>Multicrustacea</taxon>
        <taxon>Malacostraca</taxon>
        <taxon>Eumalacostraca</taxon>
        <taxon>Eucarida</taxon>
        <taxon>Decapoda</taxon>
        <taxon>Pleocyemata</taxon>
        <taxon>Brachyura</taxon>
        <taxon>Eubrachyura</taxon>
        <taxon>Portunoidea</taxon>
        <taxon>Portunidae</taxon>
        <taxon>Portuninae</taxon>
        <taxon>Portunus</taxon>
    </lineage>
</organism>
<gene>
    <name evidence="1" type="ORF">E2C01_089860</name>
</gene>
<evidence type="ECO:0000313" key="2">
    <source>
        <dbReference type="Proteomes" id="UP000324222"/>
    </source>
</evidence>
<evidence type="ECO:0000313" key="1">
    <source>
        <dbReference type="EMBL" id="MPC94681.1"/>
    </source>
</evidence>
<comment type="caution">
    <text evidence="1">The sequence shown here is derived from an EMBL/GenBank/DDBJ whole genome shotgun (WGS) entry which is preliminary data.</text>
</comment>
<reference evidence="1 2" key="1">
    <citation type="submission" date="2019-05" db="EMBL/GenBank/DDBJ databases">
        <title>Another draft genome of Portunus trituberculatus and its Hox gene families provides insights of decapod evolution.</title>
        <authorList>
            <person name="Jeong J.-H."/>
            <person name="Song I."/>
            <person name="Kim S."/>
            <person name="Choi T."/>
            <person name="Kim D."/>
            <person name="Ryu S."/>
            <person name="Kim W."/>
        </authorList>
    </citation>
    <scope>NUCLEOTIDE SEQUENCE [LARGE SCALE GENOMIC DNA]</scope>
    <source>
        <tissue evidence="1">Muscle</tissue>
    </source>
</reference>
<dbReference type="AlphaFoldDB" id="A0A5B7J9Y9"/>
<protein>
    <submittedName>
        <fullName evidence="1">Uncharacterized protein</fullName>
    </submittedName>
</protein>
<sequence length="76" mass="8170">MEQEAANCLLSSCHTLPPIPSCLPSFDPIHPAGLPSIFRLPSLVSASPSRTGYPTPAPLAPYAQRYIHSMCVCTFL</sequence>
<dbReference type="Proteomes" id="UP000324222">
    <property type="component" value="Unassembled WGS sequence"/>
</dbReference>
<proteinExistence type="predicted"/>
<keyword evidence="2" id="KW-1185">Reference proteome</keyword>
<accession>A0A5B7J9Y9</accession>
<name>A0A5B7J9Y9_PORTR</name>
<dbReference type="EMBL" id="VSRR010099526">
    <property type="protein sequence ID" value="MPC94681.1"/>
    <property type="molecule type" value="Genomic_DNA"/>
</dbReference>